<dbReference type="InterPro" id="IPR016032">
    <property type="entry name" value="Sig_transdc_resp-reg_C-effctor"/>
</dbReference>
<dbReference type="InterPro" id="IPR035965">
    <property type="entry name" value="PAS-like_dom_sf"/>
</dbReference>
<dbReference type="PANTHER" id="PTHR44688">
    <property type="entry name" value="DNA-BINDING TRANSCRIPTIONAL ACTIVATOR DEVR_DOSR"/>
    <property type="match status" value="1"/>
</dbReference>
<keyword evidence="3" id="KW-0804">Transcription</keyword>
<dbReference type="Pfam" id="PF00989">
    <property type="entry name" value="PAS"/>
    <property type="match status" value="1"/>
</dbReference>
<organism evidence="8 9">
    <name type="scientific">Steroidobacter flavus</name>
    <dbReference type="NCBI Taxonomy" id="1842136"/>
    <lineage>
        <taxon>Bacteria</taxon>
        <taxon>Pseudomonadati</taxon>
        <taxon>Pseudomonadota</taxon>
        <taxon>Gammaproteobacteria</taxon>
        <taxon>Steroidobacterales</taxon>
        <taxon>Steroidobacteraceae</taxon>
        <taxon>Steroidobacter</taxon>
    </lineage>
</organism>
<evidence type="ECO:0000313" key="8">
    <source>
        <dbReference type="EMBL" id="MFC4314214.1"/>
    </source>
</evidence>
<dbReference type="InterPro" id="IPR013767">
    <property type="entry name" value="PAS_fold"/>
</dbReference>
<keyword evidence="1" id="KW-0805">Transcription regulation</keyword>
<dbReference type="PROSITE" id="PS50113">
    <property type="entry name" value="PAC"/>
    <property type="match status" value="1"/>
</dbReference>
<feature type="domain" description="PAS" evidence="6">
    <location>
        <begin position="30"/>
        <end position="83"/>
    </location>
</feature>
<accession>A0ABV8T724</accession>
<dbReference type="SMART" id="SM00091">
    <property type="entry name" value="PAS"/>
    <property type="match status" value="1"/>
</dbReference>
<name>A0ABV8T724_9GAMM</name>
<dbReference type="Gene3D" id="3.30.450.20">
    <property type="entry name" value="PAS domain"/>
    <property type="match status" value="1"/>
</dbReference>
<evidence type="ECO:0000259" key="6">
    <source>
        <dbReference type="PROSITE" id="PS50112"/>
    </source>
</evidence>
<evidence type="ECO:0000256" key="3">
    <source>
        <dbReference type="ARBA" id="ARBA00023163"/>
    </source>
</evidence>
<dbReference type="CDD" id="cd00130">
    <property type="entry name" value="PAS"/>
    <property type="match status" value="1"/>
</dbReference>
<protein>
    <submittedName>
        <fullName evidence="8">PAS domain S-box protein</fullName>
    </submittedName>
</protein>
<feature type="region of interest" description="Disordered" evidence="4">
    <location>
        <begin position="1"/>
        <end position="32"/>
    </location>
</feature>
<evidence type="ECO:0000256" key="2">
    <source>
        <dbReference type="ARBA" id="ARBA00023125"/>
    </source>
</evidence>
<comment type="caution">
    <text evidence="8">The sequence shown here is derived from an EMBL/GenBank/DDBJ whole genome shotgun (WGS) entry which is preliminary data.</text>
</comment>
<evidence type="ECO:0000259" key="7">
    <source>
        <dbReference type="PROSITE" id="PS50113"/>
    </source>
</evidence>
<reference evidence="9" key="1">
    <citation type="journal article" date="2019" name="Int. J. Syst. Evol. Microbiol.">
        <title>The Global Catalogue of Microorganisms (GCM) 10K type strain sequencing project: providing services to taxonomists for standard genome sequencing and annotation.</title>
        <authorList>
            <consortium name="The Broad Institute Genomics Platform"/>
            <consortium name="The Broad Institute Genome Sequencing Center for Infectious Disease"/>
            <person name="Wu L."/>
            <person name="Ma J."/>
        </authorList>
    </citation>
    <scope>NUCLEOTIDE SEQUENCE [LARGE SCALE GENOMIC DNA]</scope>
    <source>
        <strain evidence="9">CGMCC 1.10759</strain>
    </source>
</reference>
<dbReference type="CDD" id="cd06170">
    <property type="entry name" value="LuxR_C_like"/>
    <property type="match status" value="1"/>
</dbReference>
<feature type="domain" description="HTH luxR-type" evidence="5">
    <location>
        <begin position="205"/>
        <end position="270"/>
    </location>
</feature>
<evidence type="ECO:0000313" key="9">
    <source>
        <dbReference type="Proteomes" id="UP001595904"/>
    </source>
</evidence>
<sequence length="276" mass="29895">MTFTARSRGAGRASLVREPASQPTNQSPGPLPDYAALVEAAGDFIYTLDLEGRFTYLNRAAGRLLGRPVEELLGKKFTAVLTPLSCEIALRHFGRGLAGTEATPFFEVELLRSDGSTVLIEVRAGSLHRDGKLVGRQGIGRDISALRSLQEAIAVKSERVALLEERTRIAMSLYARIAELTGEDTQDAGTSSQALRQLHDTVLRVTADKHGLTAFDVSVLRLLAQGGSNREIAAALHRSPHTIKDHIKKIKARVGATRRAELVTTALKLGLVTQDR</sequence>
<proteinExistence type="predicted"/>
<evidence type="ECO:0000259" key="5">
    <source>
        <dbReference type="PROSITE" id="PS50043"/>
    </source>
</evidence>
<dbReference type="PRINTS" id="PR00038">
    <property type="entry name" value="HTHLUXR"/>
</dbReference>
<dbReference type="PROSITE" id="PS50112">
    <property type="entry name" value="PAS"/>
    <property type="match status" value="1"/>
</dbReference>
<dbReference type="Pfam" id="PF00196">
    <property type="entry name" value="GerE"/>
    <property type="match status" value="1"/>
</dbReference>
<dbReference type="EMBL" id="JBHSDU010000015">
    <property type="protein sequence ID" value="MFC4314214.1"/>
    <property type="molecule type" value="Genomic_DNA"/>
</dbReference>
<dbReference type="PROSITE" id="PS50043">
    <property type="entry name" value="HTH_LUXR_2"/>
    <property type="match status" value="1"/>
</dbReference>
<dbReference type="SMART" id="SM00421">
    <property type="entry name" value="HTH_LUXR"/>
    <property type="match status" value="1"/>
</dbReference>
<dbReference type="InterPro" id="IPR036388">
    <property type="entry name" value="WH-like_DNA-bd_sf"/>
</dbReference>
<dbReference type="RefSeq" id="WP_380605212.1">
    <property type="nucleotide sequence ID" value="NZ_JBHSDU010000015.1"/>
</dbReference>
<dbReference type="SUPFAM" id="SSF46894">
    <property type="entry name" value="C-terminal effector domain of the bipartite response regulators"/>
    <property type="match status" value="1"/>
</dbReference>
<dbReference type="NCBIfam" id="TIGR00229">
    <property type="entry name" value="sensory_box"/>
    <property type="match status" value="1"/>
</dbReference>
<gene>
    <name evidence="8" type="ORF">ACFPN2_34430</name>
</gene>
<dbReference type="PANTHER" id="PTHR44688:SF16">
    <property type="entry name" value="DNA-BINDING TRANSCRIPTIONAL ACTIVATOR DEVR_DOSR"/>
    <property type="match status" value="1"/>
</dbReference>
<evidence type="ECO:0000256" key="1">
    <source>
        <dbReference type="ARBA" id="ARBA00023015"/>
    </source>
</evidence>
<dbReference type="Proteomes" id="UP001595904">
    <property type="component" value="Unassembled WGS sequence"/>
</dbReference>
<feature type="domain" description="PAC" evidence="7">
    <location>
        <begin position="104"/>
        <end position="155"/>
    </location>
</feature>
<evidence type="ECO:0000256" key="4">
    <source>
        <dbReference type="SAM" id="MobiDB-lite"/>
    </source>
</evidence>
<keyword evidence="2" id="KW-0238">DNA-binding</keyword>
<dbReference type="InterPro" id="IPR000014">
    <property type="entry name" value="PAS"/>
</dbReference>
<keyword evidence="9" id="KW-1185">Reference proteome</keyword>
<dbReference type="SUPFAM" id="SSF55785">
    <property type="entry name" value="PYP-like sensor domain (PAS domain)"/>
    <property type="match status" value="1"/>
</dbReference>
<dbReference type="InterPro" id="IPR000700">
    <property type="entry name" value="PAS-assoc_C"/>
</dbReference>
<dbReference type="InterPro" id="IPR000792">
    <property type="entry name" value="Tscrpt_reg_LuxR_C"/>
</dbReference>
<dbReference type="Gene3D" id="1.10.10.10">
    <property type="entry name" value="Winged helix-like DNA-binding domain superfamily/Winged helix DNA-binding domain"/>
    <property type="match status" value="1"/>
</dbReference>